<reference evidence="2" key="2">
    <citation type="submission" date="2023-06" db="EMBL/GenBank/DDBJ databases">
        <authorList>
            <person name="Ma L."/>
            <person name="Liu K.-W."/>
            <person name="Li Z."/>
            <person name="Hsiao Y.-Y."/>
            <person name="Qi Y."/>
            <person name="Fu T."/>
            <person name="Tang G."/>
            <person name="Zhang D."/>
            <person name="Sun W.-H."/>
            <person name="Liu D.-K."/>
            <person name="Li Y."/>
            <person name="Chen G.-Z."/>
            <person name="Liu X.-D."/>
            <person name="Liao X.-Y."/>
            <person name="Jiang Y.-T."/>
            <person name="Yu X."/>
            <person name="Hao Y."/>
            <person name="Huang J."/>
            <person name="Zhao X.-W."/>
            <person name="Ke S."/>
            <person name="Chen Y.-Y."/>
            <person name="Wu W.-L."/>
            <person name="Hsu J.-L."/>
            <person name="Lin Y.-F."/>
            <person name="Huang M.-D."/>
            <person name="Li C.-Y."/>
            <person name="Huang L."/>
            <person name="Wang Z.-W."/>
            <person name="Zhao X."/>
            <person name="Zhong W.-Y."/>
            <person name="Peng D.-H."/>
            <person name="Ahmad S."/>
            <person name="Lan S."/>
            <person name="Zhang J.-S."/>
            <person name="Tsai W.-C."/>
            <person name="Van De Peer Y."/>
            <person name="Liu Z.-J."/>
        </authorList>
    </citation>
    <scope>NUCLEOTIDE SEQUENCE</scope>
    <source>
        <strain evidence="2">CP</strain>
        <tissue evidence="2">Leaves</tissue>
    </source>
</reference>
<dbReference type="AlphaFoldDB" id="A0AAV9C7D7"/>
<feature type="compositionally biased region" description="Basic and acidic residues" evidence="1">
    <location>
        <begin position="77"/>
        <end position="88"/>
    </location>
</feature>
<feature type="region of interest" description="Disordered" evidence="1">
    <location>
        <begin position="11"/>
        <end position="88"/>
    </location>
</feature>
<proteinExistence type="predicted"/>
<feature type="compositionally biased region" description="Low complexity" evidence="1">
    <location>
        <begin position="52"/>
        <end position="65"/>
    </location>
</feature>
<sequence>MKFFVCGRRRAAVEDDDEADVRPRPAYASADRRSRSAHWRPSLVAISEDGATRSASETTTAAPAGRGRRAPKPAAAKGERTGRVRSRENGSDVRYIAVALPALAPTGFLF</sequence>
<name>A0AAV9C7D7_ACOCL</name>
<dbReference type="EMBL" id="JAUJYO010000021">
    <property type="protein sequence ID" value="KAK1284672.1"/>
    <property type="molecule type" value="Genomic_DNA"/>
</dbReference>
<evidence type="ECO:0000256" key="1">
    <source>
        <dbReference type="SAM" id="MobiDB-lite"/>
    </source>
</evidence>
<evidence type="ECO:0000313" key="2">
    <source>
        <dbReference type="EMBL" id="KAK1284672.1"/>
    </source>
</evidence>
<evidence type="ECO:0000313" key="3">
    <source>
        <dbReference type="Proteomes" id="UP001180020"/>
    </source>
</evidence>
<dbReference type="Proteomes" id="UP001180020">
    <property type="component" value="Unassembled WGS sequence"/>
</dbReference>
<accession>A0AAV9C7D7</accession>
<gene>
    <name evidence="2" type="ORF">QJS10_CPB21g00802</name>
</gene>
<organism evidence="2 3">
    <name type="scientific">Acorus calamus</name>
    <name type="common">Sweet flag</name>
    <dbReference type="NCBI Taxonomy" id="4465"/>
    <lineage>
        <taxon>Eukaryota</taxon>
        <taxon>Viridiplantae</taxon>
        <taxon>Streptophyta</taxon>
        <taxon>Embryophyta</taxon>
        <taxon>Tracheophyta</taxon>
        <taxon>Spermatophyta</taxon>
        <taxon>Magnoliopsida</taxon>
        <taxon>Liliopsida</taxon>
        <taxon>Acoraceae</taxon>
        <taxon>Acorus</taxon>
    </lineage>
</organism>
<reference evidence="2" key="1">
    <citation type="journal article" date="2023" name="Nat. Commun.">
        <title>Diploid and tetraploid genomes of Acorus and the evolution of monocots.</title>
        <authorList>
            <person name="Ma L."/>
            <person name="Liu K.W."/>
            <person name="Li Z."/>
            <person name="Hsiao Y.Y."/>
            <person name="Qi Y."/>
            <person name="Fu T."/>
            <person name="Tang G.D."/>
            <person name="Zhang D."/>
            <person name="Sun W.H."/>
            <person name="Liu D.K."/>
            <person name="Li Y."/>
            <person name="Chen G.Z."/>
            <person name="Liu X.D."/>
            <person name="Liao X.Y."/>
            <person name="Jiang Y.T."/>
            <person name="Yu X."/>
            <person name="Hao Y."/>
            <person name="Huang J."/>
            <person name="Zhao X.W."/>
            <person name="Ke S."/>
            <person name="Chen Y.Y."/>
            <person name="Wu W.L."/>
            <person name="Hsu J.L."/>
            <person name="Lin Y.F."/>
            <person name="Huang M.D."/>
            <person name="Li C.Y."/>
            <person name="Huang L."/>
            <person name="Wang Z.W."/>
            <person name="Zhao X."/>
            <person name="Zhong W.Y."/>
            <person name="Peng D.H."/>
            <person name="Ahmad S."/>
            <person name="Lan S."/>
            <person name="Zhang J.S."/>
            <person name="Tsai W.C."/>
            <person name="Van de Peer Y."/>
            <person name="Liu Z.J."/>
        </authorList>
    </citation>
    <scope>NUCLEOTIDE SEQUENCE</scope>
    <source>
        <strain evidence="2">CP</strain>
    </source>
</reference>
<keyword evidence="3" id="KW-1185">Reference proteome</keyword>
<dbReference type="PANTHER" id="PTHR35318:SF2">
    <property type="entry name" value="OS08G0138900 PROTEIN"/>
    <property type="match status" value="1"/>
</dbReference>
<protein>
    <submittedName>
        <fullName evidence="2">Uncharacterized protein</fullName>
    </submittedName>
</protein>
<comment type="caution">
    <text evidence="2">The sequence shown here is derived from an EMBL/GenBank/DDBJ whole genome shotgun (WGS) entry which is preliminary data.</text>
</comment>
<dbReference type="PANTHER" id="PTHR35318">
    <property type="entry name" value="BNAA10G08410D PROTEIN"/>
    <property type="match status" value="1"/>
</dbReference>